<dbReference type="InterPro" id="IPR001594">
    <property type="entry name" value="Palmitoyltrfase_DHHC"/>
</dbReference>
<dbReference type="STRING" id="400682.A0A1X7VMF7"/>
<feature type="domain" description="Palmitoyltransferase DHHC" evidence="8">
    <location>
        <begin position="127"/>
        <end position="248"/>
    </location>
</feature>
<feature type="transmembrane region" description="Helical" evidence="7">
    <location>
        <begin position="19"/>
        <end position="40"/>
    </location>
</feature>
<evidence type="ECO:0000313" key="9">
    <source>
        <dbReference type="EnsemblMetazoa" id="Aqu2.1.41252_001"/>
    </source>
</evidence>
<keyword evidence="6 7" id="KW-0012">Acyltransferase</keyword>
<reference evidence="9" key="2">
    <citation type="submission" date="2017-05" db="UniProtKB">
        <authorList>
            <consortium name="EnsemblMetazoa"/>
        </authorList>
    </citation>
    <scope>IDENTIFICATION</scope>
</reference>
<evidence type="ECO:0000256" key="3">
    <source>
        <dbReference type="ARBA" id="ARBA00022692"/>
    </source>
</evidence>
<keyword evidence="3 7" id="KW-0812">Transmembrane</keyword>
<dbReference type="eggNOG" id="KOG1315">
    <property type="taxonomic scope" value="Eukaryota"/>
</dbReference>
<dbReference type="PANTHER" id="PTHR12246">
    <property type="entry name" value="PALMITOYLTRANSFERASE ZDHHC16"/>
    <property type="match status" value="1"/>
</dbReference>
<dbReference type="InterPro" id="IPR039859">
    <property type="entry name" value="PFA4/ZDH16/20/ERF2-like"/>
</dbReference>
<evidence type="ECO:0000256" key="2">
    <source>
        <dbReference type="ARBA" id="ARBA00022679"/>
    </source>
</evidence>
<dbReference type="KEGG" id="aqu:100640572"/>
<evidence type="ECO:0000256" key="1">
    <source>
        <dbReference type="ARBA" id="ARBA00004141"/>
    </source>
</evidence>
<sequence>MAGFLEACQHCCYYCLRGLYWVPVGFVVLILTWGYYVYVYTLHLSGEFVKPIPVSVLFLFIGHILLFLHVSSYARTILTKHKPVPSEFMPTDEQLDQMDTMEDSQPFIAQLASSLPLNQVTRSGSVRYCAHCELIKPDRTHHCSTCGTCILKMDHHCPWVNNCVGFSNYKYFYLFLFYTVVLSLWFCLSSLYDIVHLWRKDLKEGLASKFNVTFCFVILGVFGLSTSCLLFFHTYLIFTNKTTIESMDAPRTHRGPVKDLYYLGVRRNLRAIFGSNPFLALLPVNTSEGNGASFPIKNHHHIAEYRSQRTGRTDTNNMENGYTVVLTSNRDSGSESEVEIFAVDDRRTETVPLASSPQ</sequence>
<feature type="transmembrane region" description="Helical" evidence="7">
    <location>
        <begin position="171"/>
        <end position="191"/>
    </location>
</feature>
<dbReference type="InParanoid" id="A0A1X7VMF7"/>
<evidence type="ECO:0000256" key="4">
    <source>
        <dbReference type="ARBA" id="ARBA00022989"/>
    </source>
</evidence>
<evidence type="ECO:0000256" key="6">
    <source>
        <dbReference type="ARBA" id="ARBA00023315"/>
    </source>
</evidence>
<evidence type="ECO:0000256" key="5">
    <source>
        <dbReference type="ARBA" id="ARBA00023136"/>
    </source>
</evidence>
<gene>
    <name evidence="9" type="primary">100640572</name>
</gene>
<evidence type="ECO:0000313" key="10">
    <source>
        <dbReference type="Proteomes" id="UP000007879"/>
    </source>
</evidence>
<dbReference type="GO" id="GO:0016020">
    <property type="term" value="C:membrane"/>
    <property type="evidence" value="ECO:0007669"/>
    <property type="project" value="UniProtKB-SubCell"/>
</dbReference>
<dbReference type="Pfam" id="PF01529">
    <property type="entry name" value="DHHC"/>
    <property type="match status" value="1"/>
</dbReference>
<dbReference type="AlphaFoldDB" id="A0A1X7VMF7"/>
<dbReference type="OMA" id="EQHANNT"/>
<dbReference type="PROSITE" id="PS50216">
    <property type="entry name" value="DHHC"/>
    <property type="match status" value="1"/>
</dbReference>
<comment type="similarity">
    <text evidence="7">Belongs to the DHHC palmitoyltransferase family.</text>
</comment>
<evidence type="ECO:0000259" key="8">
    <source>
        <dbReference type="Pfam" id="PF01529"/>
    </source>
</evidence>
<dbReference type="GO" id="GO:0019706">
    <property type="term" value="F:protein-cysteine S-palmitoyltransferase activity"/>
    <property type="evidence" value="ECO:0007669"/>
    <property type="project" value="UniProtKB-EC"/>
</dbReference>
<dbReference type="OrthoDB" id="9909019at2759"/>
<feature type="transmembrane region" description="Helical" evidence="7">
    <location>
        <begin position="211"/>
        <end position="238"/>
    </location>
</feature>
<evidence type="ECO:0000256" key="7">
    <source>
        <dbReference type="RuleBase" id="RU079119"/>
    </source>
</evidence>
<accession>A0A1X7VMF7</accession>
<protein>
    <recommendedName>
        <fullName evidence="7">Palmitoyltransferase</fullName>
        <ecNumber evidence="7">2.3.1.225</ecNumber>
    </recommendedName>
</protein>
<comment type="catalytic activity">
    <reaction evidence="7">
        <text>L-cysteinyl-[protein] + hexadecanoyl-CoA = S-hexadecanoyl-L-cysteinyl-[protein] + CoA</text>
        <dbReference type="Rhea" id="RHEA:36683"/>
        <dbReference type="Rhea" id="RHEA-COMP:10131"/>
        <dbReference type="Rhea" id="RHEA-COMP:11032"/>
        <dbReference type="ChEBI" id="CHEBI:29950"/>
        <dbReference type="ChEBI" id="CHEBI:57287"/>
        <dbReference type="ChEBI" id="CHEBI:57379"/>
        <dbReference type="ChEBI" id="CHEBI:74151"/>
        <dbReference type="EC" id="2.3.1.225"/>
    </reaction>
</comment>
<dbReference type="EnsemblMetazoa" id="XM_020007530.1">
    <property type="protein sequence ID" value="XP_019863089.1"/>
    <property type="gene ID" value="LOC100640572"/>
</dbReference>
<proteinExistence type="inferred from homology"/>
<comment type="subcellular location">
    <subcellularLocation>
        <location evidence="1">Membrane</location>
        <topology evidence="1">Multi-pass membrane protein</topology>
    </subcellularLocation>
</comment>
<dbReference type="EC" id="2.3.1.225" evidence="7"/>
<keyword evidence="5 7" id="KW-0472">Membrane</keyword>
<keyword evidence="2 7" id="KW-0808">Transferase</keyword>
<reference evidence="10" key="1">
    <citation type="journal article" date="2010" name="Nature">
        <title>The Amphimedon queenslandica genome and the evolution of animal complexity.</title>
        <authorList>
            <person name="Srivastava M."/>
            <person name="Simakov O."/>
            <person name="Chapman J."/>
            <person name="Fahey B."/>
            <person name="Gauthier M.E."/>
            <person name="Mitros T."/>
            <person name="Richards G.S."/>
            <person name="Conaco C."/>
            <person name="Dacre M."/>
            <person name="Hellsten U."/>
            <person name="Larroux C."/>
            <person name="Putnam N.H."/>
            <person name="Stanke M."/>
            <person name="Adamska M."/>
            <person name="Darling A."/>
            <person name="Degnan S.M."/>
            <person name="Oakley T.H."/>
            <person name="Plachetzki D.C."/>
            <person name="Zhai Y."/>
            <person name="Adamski M."/>
            <person name="Calcino A."/>
            <person name="Cummins S.F."/>
            <person name="Goodstein D.M."/>
            <person name="Harris C."/>
            <person name="Jackson D.J."/>
            <person name="Leys S.P."/>
            <person name="Shu S."/>
            <person name="Woodcroft B.J."/>
            <person name="Vervoort M."/>
            <person name="Kosik K.S."/>
            <person name="Manning G."/>
            <person name="Degnan B.M."/>
            <person name="Rokhsar D.S."/>
        </authorList>
    </citation>
    <scope>NUCLEOTIDE SEQUENCE [LARGE SCALE GENOMIC DNA]</scope>
</reference>
<name>A0A1X7VMF7_AMPQE</name>
<dbReference type="Proteomes" id="UP000007879">
    <property type="component" value="Unassembled WGS sequence"/>
</dbReference>
<dbReference type="EnsemblMetazoa" id="Aqu2.1.41252_001">
    <property type="protein sequence ID" value="Aqu2.1.41252_001"/>
    <property type="gene ID" value="Aqu2.1.41252"/>
</dbReference>
<feature type="transmembrane region" description="Helical" evidence="7">
    <location>
        <begin position="52"/>
        <end position="70"/>
    </location>
</feature>
<comment type="domain">
    <text evidence="7">The DHHC domain is required for palmitoyltransferase activity.</text>
</comment>
<keyword evidence="10" id="KW-1185">Reference proteome</keyword>
<keyword evidence="4 7" id="KW-1133">Transmembrane helix</keyword>
<organism evidence="9">
    <name type="scientific">Amphimedon queenslandica</name>
    <name type="common">Sponge</name>
    <dbReference type="NCBI Taxonomy" id="400682"/>
    <lineage>
        <taxon>Eukaryota</taxon>
        <taxon>Metazoa</taxon>
        <taxon>Porifera</taxon>
        <taxon>Demospongiae</taxon>
        <taxon>Heteroscleromorpha</taxon>
        <taxon>Haplosclerida</taxon>
        <taxon>Niphatidae</taxon>
        <taxon>Amphimedon</taxon>
    </lineage>
</organism>